<dbReference type="EMBL" id="UINC01072343">
    <property type="protein sequence ID" value="SVC07915.1"/>
    <property type="molecule type" value="Genomic_DNA"/>
</dbReference>
<evidence type="ECO:0000259" key="6">
    <source>
        <dbReference type="PROSITE" id="PS51296"/>
    </source>
</evidence>
<evidence type="ECO:0000256" key="5">
    <source>
        <dbReference type="ARBA" id="ARBA00034078"/>
    </source>
</evidence>
<evidence type="ECO:0000256" key="2">
    <source>
        <dbReference type="ARBA" id="ARBA00022723"/>
    </source>
</evidence>
<name>A0A382J8L6_9ZZZZ</name>
<dbReference type="PANTHER" id="PTHR21496">
    <property type="entry name" value="FERREDOXIN-RELATED"/>
    <property type="match status" value="1"/>
</dbReference>
<dbReference type="PROSITE" id="PS51296">
    <property type="entry name" value="RIESKE"/>
    <property type="match status" value="1"/>
</dbReference>
<accession>A0A382J8L6</accession>
<feature type="domain" description="Rieske" evidence="6">
    <location>
        <begin position="5"/>
        <end position="99"/>
    </location>
</feature>
<organism evidence="7">
    <name type="scientific">marine metagenome</name>
    <dbReference type="NCBI Taxonomy" id="408172"/>
    <lineage>
        <taxon>unclassified sequences</taxon>
        <taxon>metagenomes</taxon>
        <taxon>ecological metagenomes</taxon>
    </lineage>
</organism>
<evidence type="ECO:0000256" key="3">
    <source>
        <dbReference type="ARBA" id="ARBA00023004"/>
    </source>
</evidence>
<dbReference type="PANTHER" id="PTHR21496:SF0">
    <property type="entry name" value="RIESKE DOMAIN-CONTAINING PROTEIN"/>
    <property type="match status" value="1"/>
</dbReference>
<keyword evidence="2" id="KW-0479">Metal-binding</keyword>
<reference evidence="7" key="1">
    <citation type="submission" date="2018-05" db="EMBL/GenBank/DDBJ databases">
        <authorList>
            <person name="Lanie J.A."/>
            <person name="Ng W.-L."/>
            <person name="Kazmierczak K.M."/>
            <person name="Andrzejewski T.M."/>
            <person name="Davidsen T.M."/>
            <person name="Wayne K.J."/>
            <person name="Tettelin H."/>
            <person name="Glass J.I."/>
            <person name="Rusch D."/>
            <person name="Podicherti R."/>
            <person name="Tsui H.-C.T."/>
            <person name="Winkler M.E."/>
        </authorList>
    </citation>
    <scope>NUCLEOTIDE SEQUENCE</scope>
</reference>
<dbReference type="InterPro" id="IPR036922">
    <property type="entry name" value="Rieske_2Fe-2S_sf"/>
</dbReference>
<dbReference type="GO" id="GO:0051537">
    <property type="term" value="F:2 iron, 2 sulfur cluster binding"/>
    <property type="evidence" value="ECO:0007669"/>
    <property type="project" value="UniProtKB-KW"/>
</dbReference>
<dbReference type="InterPro" id="IPR017941">
    <property type="entry name" value="Rieske_2Fe-2S"/>
</dbReference>
<dbReference type="AlphaFoldDB" id="A0A382J8L6"/>
<proteinExistence type="predicted"/>
<evidence type="ECO:0000313" key="7">
    <source>
        <dbReference type="EMBL" id="SVC07915.1"/>
    </source>
</evidence>
<dbReference type="Gene3D" id="2.102.10.10">
    <property type="entry name" value="Rieske [2Fe-2S] iron-sulphur domain"/>
    <property type="match status" value="1"/>
</dbReference>
<evidence type="ECO:0000256" key="4">
    <source>
        <dbReference type="ARBA" id="ARBA00023014"/>
    </source>
</evidence>
<dbReference type="GO" id="GO:0046872">
    <property type="term" value="F:metal ion binding"/>
    <property type="evidence" value="ECO:0007669"/>
    <property type="project" value="UniProtKB-KW"/>
</dbReference>
<comment type="cofactor">
    <cofactor evidence="5">
        <name>[2Fe-2S] cluster</name>
        <dbReference type="ChEBI" id="CHEBI:190135"/>
    </cofactor>
</comment>
<evidence type="ECO:0000256" key="1">
    <source>
        <dbReference type="ARBA" id="ARBA00022714"/>
    </source>
</evidence>
<keyword evidence="4" id="KW-0411">Iron-sulfur</keyword>
<keyword evidence="1" id="KW-0001">2Fe-2S</keyword>
<sequence length="108" mass="12627">MSDWKKAGKLSYFKKGCQWLVDISNRPIALFKYENNFYAIRNSCLHQGFPLAEGNVKKYMVECPLHGWTYDIRDGKCLSTVNRQTDTYDVRIREEYVEIKLPDKDPAG</sequence>
<gene>
    <name evidence="7" type="ORF">METZ01_LOCUS260769</name>
</gene>
<dbReference type="Pfam" id="PF00355">
    <property type="entry name" value="Rieske"/>
    <property type="match status" value="1"/>
</dbReference>
<dbReference type="SUPFAM" id="SSF50022">
    <property type="entry name" value="ISP domain"/>
    <property type="match status" value="1"/>
</dbReference>
<keyword evidence="3" id="KW-0408">Iron</keyword>
<protein>
    <recommendedName>
        <fullName evidence="6">Rieske domain-containing protein</fullName>
    </recommendedName>
</protein>